<dbReference type="InterPro" id="IPR013022">
    <property type="entry name" value="Xyl_isomerase-like_TIM-brl"/>
</dbReference>
<dbReference type="AlphaFoldDB" id="A0A0B0DEH9"/>
<keyword evidence="1" id="KW-0119">Carbohydrate metabolism</keyword>
<reference evidence="3 4" key="1">
    <citation type="submission" date="2014-09" db="EMBL/GenBank/DDBJ databases">
        <title>High-quality draft genome sequence of Kocuria marina SO9-6, an actinobacterium isolated from a copper mine.</title>
        <authorList>
            <person name="Castro D.B."/>
            <person name="Pereira L.B."/>
            <person name="Silva M.V."/>
            <person name="Silva B.P."/>
            <person name="Zanardi B.R."/>
            <person name="Carlos C."/>
            <person name="Belgini D.R."/>
            <person name="Limache E.G."/>
            <person name="Lacerda G.V."/>
            <person name="Nery M.B."/>
            <person name="Gomes M.B."/>
            <person name="Souza S."/>
            <person name="Silva T.M."/>
            <person name="Rodrigues V.D."/>
            <person name="Paulino L.C."/>
            <person name="Vicentini R."/>
            <person name="Ferraz L.F."/>
            <person name="Ottoboni L.M."/>
        </authorList>
    </citation>
    <scope>NUCLEOTIDE SEQUENCE [LARGE SCALE GENOMIC DNA]</scope>
    <source>
        <strain evidence="3 4">SO9-6</strain>
    </source>
</reference>
<dbReference type="PANTHER" id="PTHR12110">
    <property type="entry name" value="HYDROXYPYRUVATE ISOMERASE"/>
    <property type="match status" value="1"/>
</dbReference>
<dbReference type="Gene3D" id="3.20.20.150">
    <property type="entry name" value="Divalent-metal-dependent TIM barrel enzymes"/>
    <property type="match status" value="1"/>
</dbReference>
<evidence type="ECO:0000259" key="2">
    <source>
        <dbReference type="Pfam" id="PF01261"/>
    </source>
</evidence>
<dbReference type="Proteomes" id="UP000030664">
    <property type="component" value="Unassembled WGS sequence"/>
</dbReference>
<evidence type="ECO:0000313" key="4">
    <source>
        <dbReference type="Proteomes" id="UP000030664"/>
    </source>
</evidence>
<dbReference type="InterPro" id="IPR036237">
    <property type="entry name" value="Xyl_isomerase-like_sf"/>
</dbReference>
<organism evidence="3 4">
    <name type="scientific">Kocuria marina</name>
    <dbReference type="NCBI Taxonomy" id="223184"/>
    <lineage>
        <taxon>Bacteria</taxon>
        <taxon>Bacillati</taxon>
        <taxon>Actinomycetota</taxon>
        <taxon>Actinomycetes</taxon>
        <taxon>Micrococcales</taxon>
        <taxon>Micrococcaceae</taxon>
        <taxon>Kocuria</taxon>
    </lineage>
</organism>
<sequence>MTRPTELPFTFGVNQYTTTPWSFEQDVEHYTGAGVTVIEVCQDKLDRNPQRAAAQLDQAVGTGLRISSVQASVRAMVPSAGQPQPTDRQQRLDAFRGCVELVAPYAPEAVFVTNTGPAPQGNMSDAIRQTVTDHQELASVAAEHGVRIGLEPLNPVSLNQETAIWTLQQALDVIAEVDRDNVGICFDTWNLWQNPDLPKAIAAAGEQLFLLQVSDWRTPRSGADRRNVGTGEIPTGRLLHAVYDAGYRGACVVEILSHGVPDSVYDTDLDEVLHVNRAAVEQAWQVG</sequence>
<proteinExistence type="predicted"/>
<comment type="caution">
    <text evidence="3">The sequence shown here is derived from an EMBL/GenBank/DDBJ whole genome shotgun (WGS) entry which is preliminary data.</text>
</comment>
<dbReference type="eggNOG" id="COG1082">
    <property type="taxonomic scope" value="Bacteria"/>
</dbReference>
<evidence type="ECO:0000256" key="1">
    <source>
        <dbReference type="ARBA" id="ARBA00023277"/>
    </source>
</evidence>
<gene>
    <name evidence="3" type="ORF">AS25_11460</name>
</gene>
<dbReference type="EMBL" id="JROM01000053">
    <property type="protein sequence ID" value="KHE73674.1"/>
    <property type="molecule type" value="Genomic_DNA"/>
</dbReference>
<dbReference type="Pfam" id="PF01261">
    <property type="entry name" value="AP_endonuc_2"/>
    <property type="match status" value="1"/>
</dbReference>
<dbReference type="RefSeq" id="WP_035965240.1">
    <property type="nucleotide sequence ID" value="NZ_JROM01000053.1"/>
</dbReference>
<accession>A0A0B0DEH9</accession>
<evidence type="ECO:0000313" key="3">
    <source>
        <dbReference type="EMBL" id="KHE73674.1"/>
    </source>
</evidence>
<dbReference type="SUPFAM" id="SSF51658">
    <property type="entry name" value="Xylose isomerase-like"/>
    <property type="match status" value="1"/>
</dbReference>
<name>A0A0B0DEH9_9MICC</name>
<protein>
    <recommendedName>
        <fullName evidence="2">Xylose isomerase-like TIM barrel domain-containing protein</fullName>
    </recommendedName>
</protein>
<dbReference type="PANTHER" id="PTHR12110:SF52">
    <property type="entry name" value="XYLOSE ISOMERASE"/>
    <property type="match status" value="1"/>
</dbReference>
<dbReference type="InterPro" id="IPR050312">
    <property type="entry name" value="IolE/XylAMocC-like"/>
</dbReference>
<feature type="domain" description="Xylose isomerase-like TIM barrel" evidence="2">
    <location>
        <begin position="33"/>
        <end position="263"/>
    </location>
</feature>
<dbReference type="STRING" id="223184.AS25_11460"/>